<proteinExistence type="predicted"/>
<comment type="caution">
    <text evidence="7">The sequence shown here is derived from an EMBL/GenBank/DDBJ whole genome shotgun (WGS) entry which is preliminary data.</text>
</comment>
<dbReference type="SMART" id="SM00644">
    <property type="entry name" value="Ami_2"/>
    <property type="match status" value="1"/>
</dbReference>
<evidence type="ECO:0000256" key="3">
    <source>
        <dbReference type="ARBA" id="ARBA00022801"/>
    </source>
</evidence>
<keyword evidence="8" id="KW-1185">Reference proteome</keyword>
<evidence type="ECO:0000256" key="5">
    <source>
        <dbReference type="SAM" id="Phobius"/>
    </source>
</evidence>
<sequence>MQIEDAVRPEKRKCALTQEEKIRRKKRKRKRKLIRIAAIGMTIALSFALIAGIIALVFFVSGRTGRQSRIQTVLSEEIQTLKDGRKGKWQDFYAAELAMPALDVELLTINEFSRPGIALPEVKNIFIHYTANAGTTALQNRSYFESLAETHERSASAHFIIGCDGGVVQCIPTGEIAYAVMKRNYDSVSIECCYEREDGQFTDRTYQSLIELTAWLLHKYELAPEDVLRHYDEGGKICPKYYVENEAAWEQFLADLSEYMEQRAGMFMDL</sequence>
<dbReference type="EC" id="3.5.1.28" evidence="2"/>
<feature type="domain" description="N-acetylmuramoyl-L-alanine amidase" evidence="6">
    <location>
        <begin position="110"/>
        <end position="248"/>
    </location>
</feature>
<keyword evidence="5" id="KW-1133">Transmembrane helix</keyword>
<dbReference type="STRING" id="1469948.GCA_000732725_02615"/>
<keyword evidence="3" id="KW-0378">Hydrolase</keyword>
<keyword evidence="4" id="KW-0961">Cell wall biogenesis/degradation</keyword>
<dbReference type="GO" id="GO:0071555">
    <property type="term" value="P:cell wall organization"/>
    <property type="evidence" value="ECO:0007669"/>
    <property type="project" value="UniProtKB-KW"/>
</dbReference>
<evidence type="ECO:0000313" key="7">
    <source>
        <dbReference type="EMBL" id="TCL61057.1"/>
    </source>
</evidence>
<feature type="transmembrane region" description="Helical" evidence="5">
    <location>
        <begin position="33"/>
        <end position="60"/>
    </location>
</feature>
<keyword evidence="5" id="KW-0812">Transmembrane</keyword>
<dbReference type="InterPro" id="IPR036505">
    <property type="entry name" value="Amidase/PGRP_sf"/>
</dbReference>
<dbReference type="CDD" id="cd06583">
    <property type="entry name" value="PGRP"/>
    <property type="match status" value="1"/>
</dbReference>
<evidence type="ECO:0000256" key="4">
    <source>
        <dbReference type="ARBA" id="ARBA00023316"/>
    </source>
</evidence>
<dbReference type="AlphaFoldDB" id="A0A4V6NGR4"/>
<reference evidence="7 8" key="1">
    <citation type="submission" date="2019-03" db="EMBL/GenBank/DDBJ databases">
        <title>Genomic Encyclopedia of Type Strains, Phase IV (KMG-IV): sequencing the most valuable type-strain genomes for metagenomic binning, comparative biology and taxonomic classification.</title>
        <authorList>
            <person name="Goeker M."/>
        </authorList>
    </citation>
    <scope>NUCLEOTIDE SEQUENCE [LARGE SCALE GENOMIC DNA]</scope>
    <source>
        <strain evidence="7 8">DSM 100556</strain>
    </source>
</reference>
<dbReference type="InterPro" id="IPR002502">
    <property type="entry name" value="Amidase_domain"/>
</dbReference>
<dbReference type="EMBL" id="SLUO01000001">
    <property type="protein sequence ID" value="TCL61057.1"/>
    <property type="molecule type" value="Genomic_DNA"/>
</dbReference>
<protein>
    <recommendedName>
        <fullName evidence="2">N-acetylmuramoyl-L-alanine amidase</fullName>
        <ecNumber evidence="2">3.5.1.28</ecNumber>
    </recommendedName>
</protein>
<evidence type="ECO:0000256" key="2">
    <source>
        <dbReference type="ARBA" id="ARBA00011901"/>
    </source>
</evidence>
<dbReference type="Proteomes" id="UP000295718">
    <property type="component" value="Unassembled WGS sequence"/>
</dbReference>
<accession>A0A4V6NGR4</accession>
<dbReference type="PANTHER" id="PTHR30417">
    <property type="entry name" value="N-ACETYLMURAMOYL-L-ALANINE AMIDASE AMID"/>
    <property type="match status" value="1"/>
</dbReference>
<name>A0A4V6NGR4_9FIRM</name>
<dbReference type="InterPro" id="IPR051206">
    <property type="entry name" value="NAMLAA_amidase_2"/>
</dbReference>
<evidence type="ECO:0000259" key="6">
    <source>
        <dbReference type="SMART" id="SM00644"/>
    </source>
</evidence>
<dbReference type="Pfam" id="PF01510">
    <property type="entry name" value="Amidase_2"/>
    <property type="match status" value="1"/>
</dbReference>
<dbReference type="GO" id="GO:0009253">
    <property type="term" value="P:peptidoglycan catabolic process"/>
    <property type="evidence" value="ECO:0007669"/>
    <property type="project" value="InterPro"/>
</dbReference>
<organism evidence="7 8">
    <name type="scientific">Kineothrix alysoides</name>
    <dbReference type="NCBI Taxonomy" id="1469948"/>
    <lineage>
        <taxon>Bacteria</taxon>
        <taxon>Bacillati</taxon>
        <taxon>Bacillota</taxon>
        <taxon>Clostridia</taxon>
        <taxon>Lachnospirales</taxon>
        <taxon>Lachnospiraceae</taxon>
        <taxon>Kineothrix</taxon>
    </lineage>
</organism>
<evidence type="ECO:0000256" key="1">
    <source>
        <dbReference type="ARBA" id="ARBA00001561"/>
    </source>
</evidence>
<dbReference type="SUPFAM" id="SSF55846">
    <property type="entry name" value="N-acetylmuramoyl-L-alanine amidase-like"/>
    <property type="match status" value="1"/>
</dbReference>
<dbReference type="GO" id="GO:0008745">
    <property type="term" value="F:N-acetylmuramoyl-L-alanine amidase activity"/>
    <property type="evidence" value="ECO:0007669"/>
    <property type="project" value="UniProtKB-EC"/>
</dbReference>
<keyword evidence="5" id="KW-0472">Membrane</keyword>
<evidence type="ECO:0000313" key="8">
    <source>
        <dbReference type="Proteomes" id="UP000295718"/>
    </source>
</evidence>
<comment type="catalytic activity">
    <reaction evidence="1">
        <text>Hydrolyzes the link between N-acetylmuramoyl residues and L-amino acid residues in certain cell-wall glycopeptides.</text>
        <dbReference type="EC" id="3.5.1.28"/>
    </reaction>
</comment>
<dbReference type="GO" id="GO:0009254">
    <property type="term" value="P:peptidoglycan turnover"/>
    <property type="evidence" value="ECO:0007669"/>
    <property type="project" value="TreeGrafter"/>
</dbReference>
<dbReference type="PANTHER" id="PTHR30417:SF1">
    <property type="entry name" value="N-ACETYLMURAMOYL-L-ALANINE AMIDASE AMID"/>
    <property type="match status" value="1"/>
</dbReference>
<gene>
    <name evidence="7" type="ORF">EDD76_101154</name>
</gene>
<dbReference type="Gene3D" id="3.40.80.10">
    <property type="entry name" value="Peptidoglycan recognition protein-like"/>
    <property type="match status" value="1"/>
</dbReference>